<proteinExistence type="predicted"/>
<dbReference type="AlphaFoldDB" id="A0A1D1V7X1"/>
<evidence type="ECO:0000313" key="2">
    <source>
        <dbReference type="Proteomes" id="UP000186922"/>
    </source>
</evidence>
<reference evidence="1 2" key="1">
    <citation type="journal article" date="2016" name="Nat. Commun.">
        <title>Extremotolerant tardigrade genome and improved radiotolerance of human cultured cells by tardigrade-unique protein.</title>
        <authorList>
            <person name="Hashimoto T."/>
            <person name="Horikawa D.D."/>
            <person name="Saito Y."/>
            <person name="Kuwahara H."/>
            <person name="Kozuka-Hata H."/>
            <person name="Shin-I T."/>
            <person name="Minakuchi Y."/>
            <person name="Ohishi K."/>
            <person name="Motoyama A."/>
            <person name="Aizu T."/>
            <person name="Enomoto A."/>
            <person name="Kondo K."/>
            <person name="Tanaka S."/>
            <person name="Hara Y."/>
            <person name="Koshikawa S."/>
            <person name="Sagara H."/>
            <person name="Miura T."/>
            <person name="Yokobori S."/>
            <person name="Miyagawa K."/>
            <person name="Suzuki Y."/>
            <person name="Kubo T."/>
            <person name="Oyama M."/>
            <person name="Kohara Y."/>
            <person name="Fujiyama A."/>
            <person name="Arakawa K."/>
            <person name="Katayama T."/>
            <person name="Toyoda A."/>
            <person name="Kunieda T."/>
        </authorList>
    </citation>
    <scope>NUCLEOTIDE SEQUENCE [LARGE SCALE GENOMIC DNA]</scope>
    <source>
        <strain evidence="1 2">YOKOZUNA-1</strain>
    </source>
</reference>
<sequence>MAPGTLSQTSPMAQEVCSVQVVSQCYLNEAYDDSPSAHVSISRDMDKIQGADEIVESIPNGNATGSLHRETAEEDKIDLRFPVVKPYFLKNMPIEVLVTELLQDEGSGGRNILYKIGLEHGGYFWTIFRSYAQIQALFSSLYYHNKSIPHNQTVVEADLALRQVRRFPTLPEQLAPNSDLETRIAHCRSVENLLTELLDHSLWREHETCRRFLVVSAVSFRDGRVATREKDQEIIVRKLSCSICTLHHNFCNHDNNMCKIFARWKFRYCTLFTTIRQ</sequence>
<keyword evidence="2" id="KW-1185">Reference proteome</keyword>
<dbReference type="Gene3D" id="3.30.1520.10">
    <property type="entry name" value="Phox-like domain"/>
    <property type="match status" value="1"/>
</dbReference>
<name>A0A1D1V7X1_RAMVA</name>
<accession>A0A1D1V7X1</accession>
<dbReference type="EMBL" id="BDGG01000003">
    <property type="protein sequence ID" value="GAU96152.1"/>
    <property type="molecule type" value="Genomic_DNA"/>
</dbReference>
<dbReference type="Proteomes" id="UP000186922">
    <property type="component" value="Unassembled WGS sequence"/>
</dbReference>
<evidence type="ECO:0008006" key="3">
    <source>
        <dbReference type="Google" id="ProtNLM"/>
    </source>
</evidence>
<dbReference type="InterPro" id="IPR036871">
    <property type="entry name" value="PX_dom_sf"/>
</dbReference>
<organism evidence="1 2">
    <name type="scientific">Ramazzottius varieornatus</name>
    <name type="common">Water bear</name>
    <name type="synonym">Tardigrade</name>
    <dbReference type="NCBI Taxonomy" id="947166"/>
    <lineage>
        <taxon>Eukaryota</taxon>
        <taxon>Metazoa</taxon>
        <taxon>Ecdysozoa</taxon>
        <taxon>Tardigrada</taxon>
        <taxon>Eutardigrada</taxon>
        <taxon>Parachela</taxon>
        <taxon>Hypsibioidea</taxon>
        <taxon>Ramazzottiidae</taxon>
        <taxon>Ramazzottius</taxon>
    </lineage>
</organism>
<dbReference type="GO" id="GO:0035091">
    <property type="term" value="F:phosphatidylinositol binding"/>
    <property type="evidence" value="ECO:0007669"/>
    <property type="project" value="InterPro"/>
</dbReference>
<protein>
    <recommendedName>
        <fullName evidence="3">PX domain-containing protein</fullName>
    </recommendedName>
</protein>
<dbReference type="SUPFAM" id="SSF64268">
    <property type="entry name" value="PX domain"/>
    <property type="match status" value="1"/>
</dbReference>
<evidence type="ECO:0000313" key="1">
    <source>
        <dbReference type="EMBL" id="GAU96152.1"/>
    </source>
</evidence>
<gene>
    <name evidence="1" type="primary">RvY_07639-1</name>
    <name evidence="1" type="synonym">RvY_07639.1</name>
    <name evidence="1" type="ORF">RvY_07639</name>
</gene>
<comment type="caution">
    <text evidence="1">The sequence shown here is derived from an EMBL/GenBank/DDBJ whole genome shotgun (WGS) entry which is preliminary data.</text>
</comment>